<feature type="region of interest" description="Disordered" evidence="1">
    <location>
        <begin position="1"/>
        <end position="40"/>
    </location>
</feature>
<dbReference type="GeneID" id="4396659"/>
<gene>
    <name evidence="2" type="ORF">CHGG_09990</name>
</gene>
<dbReference type="RefSeq" id="XP_001227917.1">
    <property type="nucleotide sequence ID" value="XM_001227916.1"/>
</dbReference>
<dbReference type="InParanoid" id="Q2GPW4"/>
<reference evidence="3" key="1">
    <citation type="journal article" date="2015" name="Genome Announc.">
        <title>Draft genome sequence of the cellulolytic fungus Chaetomium globosum.</title>
        <authorList>
            <person name="Cuomo C.A."/>
            <person name="Untereiner W.A."/>
            <person name="Ma L.-J."/>
            <person name="Grabherr M."/>
            <person name="Birren B.W."/>
        </authorList>
    </citation>
    <scope>NUCLEOTIDE SEQUENCE [LARGE SCALE GENOMIC DNA]</scope>
    <source>
        <strain evidence="3">ATCC 6205 / CBS 148.51 / DSM 1962 / NBRC 6347 / NRRL 1970</strain>
    </source>
</reference>
<protein>
    <submittedName>
        <fullName evidence="2">Uncharacterized protein</fullName>
    </submittedName>
</protein>
<name>Q2GPW4_CHAGB</name>
<dbReference type="VEuPathDB" id="FungiDB:CHGG_09990"/>
<proteinExistence type="predicted"/>
<dbReference type="EMBL" id="CH408035">
    <property type="protein sequence ID" value="EAQ83586.1"/>
    <property type="molecule type" value="Genomic_DNA"/>
</dbReference>
<accession>Q2GPW4</accession>
<evidence type="ECO:0000313" key="3">
    <source>
        <dbReference type="Proteomes" id="UP000001056"/>
    </source>
</evidence>
<keyword evidence="3" id="KW-1185">Reference proteome</keyword>
<dbReference type="AlphaFoldDB" id="Q2GPW4"/>
<sequence length="85" mass="9098">MEDLDPMAIRAELPPFPGPYRGYRPPGLPVQGESPGGPHPLLRVRERQGDGGALGGLVPRPAVTKAGGIGREIRSHRDLQTGIRE</sequence>
<evidence type="ECO:0000256" key="1">
    <source>
        <dbReference type="SAM" id="MobiDB-lite"/>
    </source>
</evidence>
<evidence type="ECO:0000313" key="2">
    <source>
        <dbReference type="EMBL" id="EAQ83586.1"/>
    </source>
</evidence>
<dbReference type="HOGENOM" id="CLU_2512427_0_0_1"/>
<organism evidence="2 3">
    <name type="scientific">Chaetomium globosum (strain ATCC 6205 / CBS 148.51 / DSM 1962 / NBRC 6347 / NRRL 1970)</name>
    <name type="common">Soil fungus</name>
    <dbReference type="NCBI Taxonomy" id="306901"/>
    <lineage>
        <taxon>Eukaryota</taxon>
        <taxon>Fungi</taxon>
        <taxon>Dikarya</taxon>
        <taxon>Ascomycota</taxon>
        <taxon>Pezizomycotina</taxon>
        <taxon>Sordariomycetes</taxon>
        <taxon>Sordariomycetidae</taxon>
        <taxon>Sordariales</taxon>
        <taxon>Chaetomiaceae</taxon>
        <taxon>Chaetomium</taxon>
    </lineage>
</organism>
<dbReference type="Proteomes" id="UP000001056">
    <property type="component" value="Unassembled WGS sequence"/>
</dbReference>